<dbReference type="NCBIfam" id="NF047498">
    <property type="entry name" value="LIC_12616_fam"/>
    <property type="match status" value="1"/>
</dbReference>
<dbReference type="Pfam" id="PF23961">
    <property type="entry name" value="Phage_tail_terminator_9"/>
    <property type="match status" value="1"/>
</dbReference>
<name>A0A0N1J5L2_9PSED</name>
<evidence type="ECO:0000259" key="1">
    <source>
        <dbReference type="Pfam" id="PF23961"/>
    </source>
</evidence>
<dbReference type="RefSeq" id="WP_054064722.1">
    <property type="nucleotide sequence ID" value="NZ_JSYZ01000034.1"/>
</dbReference>
<dbReference type="InterPro" id="IPR057087">
    <property type="entry name" value="Gp12-like"/>
</dbReference>
<dbReference type="STRING" id="50340.PF66_06200"/>
<feature type="domain" description="Phage neck terminator protein gp12-like" evidence="1">
    <location>
        <begin position="9"/>
        <end position="166"/>
    </location>
</feature>
<accession>A0A0N1J5L2</accession>
<evidence type="ECO:0000313" key="3">
    <source>
        <dbReference type="Proteomes" id="UP000037931"/>
    </source>
</evidence>
<dbReference type="Proteomes" id="UP000037931">
    <property type="component" value="Unassembled WGS sequence"/>
</dbReference>
<gene>
    <name evidence="2" type="ORF">PF66_06200</name>
</gene>
<comment type="caution">
    <text evidence="2">The sequence shown here is derived from an EMBL/GenBank/DDBJ whole genome shotgun (WGS) entry which is preliminary data.</text>
</comment>
<dbReference type="PATRIC" id="fig|50340.43.peg.4433"/>
<dbReference type="OrthoDB" id="6628470at2"/>
<sequence>MISADVSEDDLLTALRGFLLPIVGGEVVQAQENGVPMPKGQFVTMTTLRIEGISTNKTIWADTGSSATSQIKNTRSSQWTVQIDVYGQGAMDRANALAELVRTDYACTQFAEAAIDIQPLYATEPHQTTMINGEQQYEPRWTFDFVAQFNPVIATPMQYADSIQIEMAEVATTFPPRG</sequence>
<organism evidence="2 3">
    <name type="scientific">Pseudomonas asplenii</name>
    <dbReference type="NCBI Taxonomy" id="53407"/>
    <lineage>
        <taxon>Bacteria</taxon>
        <taxon>Pseudomonadati</taxon>
        <taxon>Pseudomonadota</taxon>
        <taxon>Gammaproteobacteria</taxon>
        <taxon>Pseudomonadales</taxon>
        <taxon>Pseudomonadaceae</taxon>
        <taxon>Pseudomonas</taxon>
    </lineage>
</organism>
<reference evidence="2 3" key="1">
    <citation type="journal article" date="2015" name="PLoS ONE">
        <title>Rice-Infecting Pseudomonas Genomes Are Highly Accessorized and Harbor Multiple Putative Virulence Mechanisms to Cause Sheath Brown Rot.</title>
        <authorList>
            <person name="Quibod I.L."/>
            <person name="Grande G."/>
            <person name="Oreiro E.G."/>
            <person name="Borja F.N."/>
            <person name="Dossa G.S."/>
            <person name="Mauleon R."/>
            <person name="Cruz C.V."/>
            <person name="Oliva R."/>
        </authorList>
    </citation>
    <scope>NUCLEOTIDE SEQUENCE [LARGE SCALE GENOMIC DNA]</scope>
    <source>
        <strain evidence="2 3">IRRI 6609</strain>
    </source>
</reference>
<dbReference type="AlphaFoldDB" id="A0A0N1J5L2"/>
<keyword evidence="3" id="KW-1185">Reference proteome</keyword>
<proteinExistence type="predicted"/>
<dbReference type="EMBL" id="JSYZ01000034">
    <property type="protein sequence ID" value="KPA87290.1"/>
    <property type="molecule type" value="Genomic_DNA"/>
</dbReference>
<evidence type="ECO:0000313" key="2">
    <source>
        <dbReference type="EMBL" id="KPA87290.1"/>
    </source>
</evidence>
<protein>
    <recommendedName>
        <fullName evidence="1">Phage neck terminator protein gp12-like domain-containing protein</fullName>
    </recommendedName>
</protein>